<protein>
    <submittedName>
        <fullName evidence="2">Uncharacterized protein LOC118762190</fullName>
    </submittedName>
</protein>
<dbReference type="KEGG" id="osn:118762190"/>
<dbReference type="AlphaFoldDB" id="A0A7E6EMT8"/>
<evidence type="ECO:0000313" key="1">
    <source>
        <dbReference type="Proteomes" id="UP000515154"/>
    </source>
</evidence>
<organism evidence="1 2">
    <name type="scientific">Octopus sinensis</name>
    <name type="common">East Asian common octopus</name>
    <dbReference type="NCBI Taxonomy" id="2607531"/>
    <lineage>
        <taxon>Eukaryota</taxon>
        <taxon>Metazoa</taxon>
        <taxon>Spiralia</taxon>
        <taxon>Lophotrochozoa</taxon>
        <taxon>Mollusca</taxon>
        <taxon>Cephalopoda</taxon>
        <taxon>Coleoidea</taxon>
        <taxon>Octopodiformes</taxon>
        <taxon>Octopoda</taxon>
        <taxon>Incirrata</taxon>
        <taxon>Octopodidae</taxon>
        <taxon>Octopus</taxon>
    </lineage>
</organism>
<accession>A0A7E6EMT8</accession>
<dbReference type="Proteomes" id="UP000515154">
    <property type="component" value="Linkage group LG2"/>
</dbReference>
<dbReference type="RefSeq" id="XP_036356614.1">
    <property type="nucleotide sequence ID" value="XM_036500721.1"/>
</dbReference>
<keyword evidence="1" id="KW-1185">Reference proteome</keyword>
<gene>
    <name evidence="2" type="primary">LOC118762190</name>
</gene>
<proteinExistence type="predicted"/>
<evidence type="ECO:0000313" key="2">
    <source>
        <dbReference type="RefSeq" id="XP_036356614.1"/>
    </source>
</evidence>
<reference evidence="2" key="1">
    <citation type="submission" date="2025-08" db="UniProtKB">
        <authorList>
            <consortium name="RefSeq"/>
        </authorList>
    </citation>
    <scope>IDENTIFICATION</scope>
</reference>
<name>A0A7E6EMT8_9MOLL</name>
<dbReference type="PRINTS" id="PR01345">
    <property type="entry name" value="CERVTRCPTASE"/>
</dbReference>
<sequence length="241" mass="27755">MQQWIMDRQLKQIVDNCTTMHFGRKNPASISSLHNTNIKKFSCERDLGITISNNLNGTKHISKIVKKAEGVLALLSKTFVSHSPAIYLRLYMAMVWPHLEFASPVWNHYTAQDIDLLETVQRCATKQILSIRYLRYSERLASLGIDTLKLRHLANDLVNIHKIINHCANNHLQHLFELHVSNACGHAYKVRKQHNSHDFRKHSFTLRVAETWNKLPASAVSCLDIAPCKISMLPEIRQHYT</sequence>
<dbReference type="PANTHER" id="PTHR33332">
    <property type="entry name" value="REVERSE TRANSCRIPTASE DOMAIN-CONTAINING PROTEIN"/>
    <property type="match status" value="1"/>
</dbReference>